<keyword evidence="11" id="KW-1185">Reference proteome</keyword>
<dbReference type="InterPro" id="IPR006124">
    <property type="entry name" value="Metalloenzyme"/>
</dbReference>
<sequence>MKGIILIMDGLGDRPLKSLGNKTPLQAAKTPNMDKMAEQGINGLMDSIKPGIIPGSDTAHISILGYDPYEVYTGRGPFEASGVGLEIFPGDIAFRCNFSTADENQIITDRRAGRIREGTKDIIDSLNHMVIEGYDDVKIIFKESTGHRAVLVLRGNGLSDAVSDADPKKEGNAPKKVVPTDDSPEAKKTADILNKLIIKSYEMIKDHPINKKRIENNQPPANIIIPRGAGAVPEVEPLNEKYNIKSACIAETGLIMGIARFAGMDIIEVDGATGGTDTNLDNISDTIVNHLKGVDYNFFLINIDGADEAGHDGNSKEKVEFIEKVDEIVIKKLLDIEDCYIILTADHSTPISVMDHTADPVPMVINGPEVRVDFVKQFSEIEAHKGGLCRIQGSNVMDILMDLMNNSTKFGA</sequence>
<dbReference type="STRING" id="47311.MBCUT_12620"/>
<evidence type="ECO:0000313" key="10">
    <source>
        <dbReference type="EMBL" id="KZX15759.1"/>
    </source>
</evidence>
<evidence type="ECO:0000256" key="1">
    <source>
        <dbReference type="ARBA" id="ARBA00000370"/>
    </source>
</evidence>
<dbReference type="Proteomes" id="UP000077275">
    <property type="component" value="Unassembled WGS sequence"/>
</dbReference>
<organism evidence="10 11">
    <name type="scientific">Methanobrevibacter cuticularis</name>
    <dbReference type="NCBI Taxonomy" id="47311"/>
    <lineage>
        <taxon>Archaea</taxon>
        <taxon>Methanobacteriati</taxon>
        <taxon>Methanobacteriota</taxon>
        <taxon>Methanomada group</taxon>
        <taxon>Methanobacteria</taxon>
        <taxon>Methanobacteriales</taxon>
        <taxon>Methanobacteriaceae</taxon>
        <taxon>Methanobrevibacter</taxon>
    </lineage>
</organism>
<dbReference type="PANTHER" id="PTHR31209">
    <property type="entry name" value="COFACTOR-INDEPENDENT PHOSPHOGLYCERATE MUTASE"/>
    <property type="match status" value="1"/>
</dbReference>
<evidence type="ECO:0000256" key="3">
    <source>
        <dbReference type="ARBA" id="ARBA00004798"/>
    </source>
</evidence>
<protein>
    <recommendedName>
        <fullName evidence="7">2,3-bisphosphoglycerate-independent phosphoglycerate mutase</fullName>
        <shortName evidence="7">BPG-independent PGAM</shortName>
        <shortName evidence="7">Phosphoglyceromutase</shortName>
        <shortName evidence="7">aPGAM</shortName>
        <ecNumber evidence="7">5.4.2.12</ecNumber>
    </recommendedName>
</protein>
<dbReference type="HAMAP" id="MF_01402_A">
    <property type="entry name" value="ApgM_A"/>
    <property type="match status" value="1"/>
</dbReference>
<dbReference type="CDD" id="cd16011">
    <property type="entry name" value="iPGM_like"/>
    <property type="match status" value="1"/>
</dbReference>
<dbReference type="Gene3D" id="3.40.720.10">
    <property type="entry name" value="Alkaline Phosphatase, subunit A"/>
    <property type="match status" value="2"/>
</dbReference>
<comment type="catalytic activity">
    <reaction evidence="1 7">
        <text>(2R)-2-phosphoglycerate = (2R)-3-phosphoglycerate</text>
        <dbReference type="Rhea" id="RHEA:15901"/>
        <dbReference type="ChEBI" id="CHEBI:58272"/>
        <dbReference type="ChEBI" id="CHEBI:58289"/>
        <dbReference type="EC" id="5.4.2.12"/>
    </reaction>
</comment>
<dbReference type="SUPFAM" id="SSF53649">
    <property type="entry name" value="Alkaline phosphatase-like"/>
    <property type="match status" value="1"/>
</dbReference>
<dbReference type="GO" id="GO:0004619">
    <property type="term" value="F:phosphoglycerate mutase activity"/>
    <property type="evidence" value="ECO:0007669"/>
    <property type="project" value="UniProtKB-UniRule"/>
</dbReference>
<dbReference type="RefSeq" id="WP_067259841.1">
    <property type="nucleotide sequence ID" value="NZ_LWMW01000108.1"/>
</dbReference>
<evidence type="ECO:0000256" key="2">
    <source>
        <dbReference type="ARBA" id="ARBA00002315"/>
    </source>
</evidence>
<dbReference type="AlphaFoldDB" id="A0A166DMI6"/>
<dbReference type="Pfam" id="PF10143">
    <property type="entry name" value="PhosphMutase"/>
    <property type="match status" value="1"/>
</dbReference>
<dbReference type="InterPro" id="IPR004456">
    <property type="entry name" value="Pglycerate_mutase_ApgM"/>
</dbReference>
<dbReference type="NCBIfam" id="NF003104">
    <property type="entry name" value="PRK04024.1"/>
    <property type="match status" value="1"/>
</dbReference>
<dbReference type="EC" id="5.4.2.12" evidence="7"/>
<proteinExistence type="inferred from homology"/>
<evidence type="ECO:0000256" key="7">
    <source>
        <dbReference type="HAMAP-Rule" id="MF_01402"/>
    </source>
</evidence>
<dbReference type="EMBL" id="LWMW01000108">
    <property type="protein sequence ID" value="KZX15759.1"/>
    <property type="molecule type" value="Genomic_DNA"/>
</dbReference>
<dbReference type="PANTHER" id="PTHR31209:SF0">
    <property type="entry name" value="METALLOENZYME DOMAIN-CONTAINING PROTEIN"/>
    <property type="match status" value="1"/>
</dbReference>
<keyword evidence="5 7" id="KW-0324">Glycolysis</keyword>
<evidence type="ECO:0000313" key="11">
    <source>
        <dbReference type="Proteomes" id="UP000077275"/>
    </source>
</evidence>
<comment type="pathway">
    <text evidence="3 7">Carbohydrate degradation; glycolysis; pyruvate from D-glyceraldehyde 3-phosphate: step 3/5.</text>
</comment>
<comment type="similarity">
    <text evidence="4 7">Belongs to the BPG-independent phosphoglycerate mutase family. A-PGAM subfamily.</text>
</comment>
<evidence type="ECO:0000256" key="8">
    <source>
        <dbReference type="SAM" id="MobiDB-lite"/>
    </source>
</evidence>
<dbReference type="UniPathway" id="UPA00109">
    <property type="reaction ID" value="UER00186"/>
</dbReference>
<keyword evidence="6 7" id="KW-0413">Isomerase</keyword>
<dbReference type="GO" id="GO:0006096">
    <property type="term" value="P:glycolytic process"/>
    <property type="evidence" value="ECO:0007669"/>
    <property type="project" value="UniProtKB-UniRule"/>
</dbReference>
<dbReference type="InterPro" id="IPR017850">
    <property type="entry name" value="Alkaline_phosphatase_core_sf"/>
</dbReference>
<dbReference type="Pfam" id="PF01676">
    <property type="entry name" value="Metalloenzyme"/>
    <property type="match status" value="1"/>
</dbReference>
<comment type="caution">
    <text evidence="10">The sequence shown here is derived from an EMBL/GenBank/DDBJ whole genome shotgun (WGS) entry which is preliminary data.</text>
</comment>
<evidence type="ECO:0000256" key="6">
    <source>
        <dbReference type="ARBA" id="ARBA00023235"/>
    </source>
</evidence>
<reference evidence="10 11" key="1">
    <citation type="submission" date="2016-04" db="EMBL/GenBank/DDBJ databases">
        <title>Genome sequence of Methanobrevibacter cuticularis DSM 11139.</title>
        <authorList>
            <person name="Poehlein A."/>
            <person name="Seedorf H."/>
            <person name="Daniel R."/>
        </authorList>
    </citation>
    <scope>NUCLEOTIDE SEQUENCE [LARGE SCALE GENOMIC DNA]</scope>
    <source>
        <strain evidence="10 11">DSM 11139</strain>
    </source>
</reference>
<evidence type="ECO:0000256" key="4">
    <source>
        <dbReference type="ARBA" id="ARBA00005524"/>
    </source>
</evidence>
<dbReference type="PIRSF" id="PIRSF006392">
    <property type="entry name" value="IPGAM_arch"/>
    <property type="match status" value="1"/>
</dbReference>
<feature type="domain" description="Metalloenzyme" evidence="9">
    <location>
        <begin position="1"/>
        <end position="402"/>
    </location>
</feature>
<dbReference type="InterPro" id="IPR023665">
    <property type="entry name" value="ApgAM_prokaryotes"/>
</dbReference>
<dbReference type="PATRIC" id="fig|47311.3.peg.1383"/>
<name>A0A166DMI6_9EURY</name>
<comment type="function">
    <text evidence="2 7">Catalyzes the interconversion of 2-phosphoglycerate and 3-phosphoglycerate.</text>
</comment>
<feature type="region of interest" description="Disordered" evidence="8">
    <location>
        <begin position="162"/>
        <end position="185"/>
    </location>
</feature>
<dbReference type="OrthoDB" id="52918at2157"/>
<dbReference type="GO" id="GO:0046872">
    <property type="term" value="F:metal ion binding"/>
    <property type="evidence" value="ECO:0007669"/>
    <property type="project" value="InterPro"/>
</dbReference>
<gene>
    <name evidence="10" type="primary">apgM_2</name>
    <name evidence="7" type="synonym">apgM</name>
    <name evidence="10" type="ORF">MBCUT_12620</name>
</gene>
<evidence type="ECO:0000259" key="9">
    <source>
        <dbReference type="Pfam" id="PF01676"/>
    </source>
</evidence>
<accession>A0A166DMI6</accession>
<dbReference type="NCBIfam" id="TIGR00306">
    <property type="entry name" value="apgM"/>
    <property type="match status" value="1"/>
</dbReference>
<evidence type="ECO:0000256" key="5">
    <source>
        <dbReference type="ARBA" id="ARBA00023152"/>
    </source>
</evidence>